<protein>
    <submittedName>
        <fullName evidence="10">Spermidine/putrescine transport system permease protein</fullName>
    </submittedName>
</protein>
<gene>
    <name evidence="10" type="ORF">BCF33_0806</name>
</gene>
<evidence type="ECO:0000256" key="8">
    <source>
        <dbReference type="RuleBase" id="RU363032"/>
    </source>
</evidence>
<organism evidence="10 11">
    <name type="scientific">Hasllibacter halocynthiae</name>
    <dbReference type="NCBI Taxonomy" id="595589"/>
    <lineage>
        <taxon>Bacteria</taxon>
        <taxon>Pseudomonadati</taxon>
        <taxon>Pseudomonadota</taxon>
        <taxon>Alphaproteobacteria</taxon>
        <taxon>Rhodobacterales</taxon>
        <taxon>Roseobacteraceae</taxon>
        <taxon>Hasllibacter</taxon>
    </lineage>
</organism>
<evidence type="ECO:0000313" key="11">
    <source>
        <dbReference type="Proteomes" id="UP000238801"/>
    </source>
</evidence>
<accession>A0A2T0X8B5</accession>
<evidence type="ECO:0000256" key="5">
    <source>
        <dbReference type="ARBA" id="ARBA00022692"/>
    </source>
</evidence>
<dbReference type="Pfam" id="PF00528">
    <property type="entry name" value="BPD_transp_1"/>
    <property type="match status" value="1"/>
</dbReference>
<dbReference type="Proteomes" id="UP000238801">
    <property type="component" value="Unassembled WGS sequence"/>
</dbReference>
<evidence type="ECO:0000256" key="1">
    <source>
        <dbReference type="ARBA" id="ARBA00004651"/>
    </source>
</evidence>
<comment type="subcellular location">
    <subcellularLocation>
        <location evidence="1 8">Cell membrane</location>
        <topology evidence="1 8">Multi-pass membrane protein</topology>
    </subcellularLocation>
</comment>
<dbReference type="GO" id="GO:0055085">
    <property type="term" value="P:transmembrane transport"/>
    <property type="evidence" value="ECO:0007669"/>
    <property type="project" value="InterPro"/>
</dbReference>
<comment type="similarity">
    <text evidence="2">Belongs to the binding-protein-dependent transport system permease family. CysTW subfamily.</text>
</comment>
<evidence type="ECO:0000259" key="9">
    <source>
        <dbReference type="PROSITE" id="PS50928"/>
    </source>
</evidence>
<dbReference type="InterPro" id="IPR051789">
    <property type="entry name" value="Bact_Polyamine_Transport"/>
</dbReference>
<dbReference type="PANTHER" id="PTHR43848">
    <property type="entry name" value="PUTRESCINE TRANSPORT SYSTEM PERMEASE PROTEIN POTI"/>
    <property type="match status" value="1"/>
</dbReference>
<evidence type="ECO:0000313" key="10">
    <source>
        <dbReference type="EMBL" id="PRY95192.1"/>
    </source>
</evidence>
<reference evidence="10 11" key="1">
    <citation type="submission" date="2018-03" db="EMBL/GenBank/DDBJ databases">
        <title>Genomic Encyclopedia of Archaeal and Bacterial Type Strains, Phase II (KMG-II): from individual species to whole genera.</title>
        <authorList>
            <person name="Goeker M."/>
        </authorList>
    </citation>
    <scope>NUCLEOTIDE SEQUENCE [LARGE SCALE GENOMIC DNA]</scope>
    <source>
        <strain evidence="10 11">DSM 29318</strain>
    </source>
</reference>
<evidence type="ECO:0000256" key="7">
    <source>
        <dbReference type="ARBA" id="ARBA00023136"/>
    </source>
</evidence>
<feature type="transmembrane region" description="Helical" evidence="8">
    <location>
        <begin position="7"/>
        <end position="29"/>
    </location>
</feature>
<keyword evidence="11" id="KW-1185">Reference proteome</keyword>
<keyword evidence="6 8" id="KW-1133">Transmembrane helix</keyword>
<dbReference type="Gene3D" id="1.10.3720.10">
    <property type="entry name" value="MetI-like"/>
    <property type="match status" value="1"/>
</dbReference>
<dbReference type="PANTHER" id="PTHR43848:SF2">
    <property type="entry name" value="PUTRESCINE TRANSPORT SYSTEM PERMEASE PROTEIN POTI"/>
    <property type="match status" value="1"/>
</dbReference>
<feature type="transmembrane region" description="Helical" evidence="8">
    <location>
        <begin position="129"/>
        <end position="152"/>
    </location>
</feature>
<evidence type="ECO:0000256" key="6">
    <source>
        <dbReference type="ARBA" id="ARBA00022989"/>
    </source>
</evidence>
<evidence type="ECO:0000256" key="4">
    <source>
        <dbReference type="ARBA" id="ARBA00022475"/>
    </source>
</evidence>
<name>A0A2T0X8B5_9RHOB</name>
<keyword evidence="4" id="KW-1003">Cell membrane</keyword>
<feature type="transmembrane region" description="Helical" evidence="8">
    <location>
        <begin position="228"/>
        <end position="252"/>
    </location>
</feature>
<keyword evidence="3 8" id="KW-0813">Transport</keyword>
<feature type="transmembrane region" description="Helical" evidence="8">
    <location>
        <begin position="94"/>
        <end position="123"/>
    </location>
</feature>
<dbReference type="PROSITE" id="PS50928">
    <property type="entry name" value="ABC_TM1"/>
    <property type="match status" value="1"/>
</dbReference>
<feature type="domain" description="ABC transmembrane type-1" evidence="9">
    <location>
        <begin position="60"/>
        <end position="249"/>
    </location>
</feature>
<feature type="transmembrane region" description="Helical" evidence="8">
    <location>
        <begin position="181"/>
        <end position="208"/>
    </location>
</feature>
<dbReference type="InterPro" id="IPR000515">
    <property type="entry name" value="MetI-like"/>
</dbReference>
<dbReference type="InterPro" id="IPR035906">
    <property type="entry name" value="MetI-like_sf"/>
</dbReference>
<dbReference type="GO" id="GO:0005886">
    <property type="term" value="C:plasma membrane"/>
    <property type="evidence" value="ECO:0007669"/>
    <property type="project" value="UniProtKB-SubCell"/>
</dbReference>
<proteinExistence type="inferred from homology"/>
<comment type="caution">
    <text evidence="10">The sequence shown here is derived from an EMBL/GenBank/DDBJ whole genome shotgun (WGS) entry which is preliminary data.</text>
</comment>
<dbReference type="SUPFAM" id="SSF161098">
    <property type="entry name" value="MetI-like"/>
    <property type="match status" value="1"/>
</dbReference>
<dbReference type="CDD" id="cd06261">
    <property type="entry name" value="TM_PBP2"/>
    <property type="match status" value="1"/>
</dbReference>
<evidence type="ECO:0000256" key="2">
    <source>
        <dbReference type="ARBA" id="ARBA00007069"/>
    </source>
</evidence>
<keyword evidence="5 8" id="KW-0812">Transmembrane</keyword>
<dbReference type="AlphaFoldDB" id="A0A2T0X8B5"/>
<evidence type="ECO:0000256" key="3">
    <source>
        <dbReference type="ARBA" id="ARBA00022448"/>
    </source>
</evidence>
<dbReference type="EMBL" id="PVTT01000001">
    <property type="protein sequence ID" value="PRY95192.1"/>
    <property type="molecule type" value="Genomic_DNA"/>
</dbReference>
<keyword evidence="7 8" id="KW-0472">Membrane</keyword>
<sequence>MSRRWLLLYVVLYMALLYAPIALLPIFAFNDGQVIAFPLQGFSTRWFEGLWTNRTLHSALWNSLVVAVISSVLAVVLGICAARASARYAFRGQGAVMGMIMVPLVLPEIIVGVSVLIVVNTVLGLPLGLWAVIAAHVLICTPFAVAVLSGAFQSLDPAMEEAARDLGETPWGAFRTVTLPLVAPGIVASLLICFTISLDEFIIAFFLTGASPTLPVYIWGLLRFPADLPIVMALGTLLVLASIVLLTMAEIFRRRGAARAGRKDSGGFL</sequence>
<feature type="transmembrane region" description="Helical" evidence="8">
    <location>
        <begin position="59"/>
        <end position="82"/>
    </location>
</feature>